<keyword evidence="2" id="KW-1185">Reference proteome</keyword>
<dbReference type="Proteomes" id="UP000541558">
    <property type="component" value="Unassembled WGS sequence"/>
</dbReference>
<evidence type="ECO:0000313" key="1">
    <source>
        <dbReference type="EMBL" id="KAF5326109.1"/>
    </source>
</evidence>
<comment type="caution">
    <text evidence="1">The sequence shown here is derived from an EMBL/GenBank/DDBJ whole genome shotgun (WGS) entry which is preliminary data.</text>
</comment>
<organism evidence="1 2">
    <name type="scientific">Ephemerocybe angulata</name>
    <dbReference type="NCBI Taxonomy" id="980116"/>
    <lineage>
        <taxon>Eukaryota</taxon>
        <taxon>Fungi</taxon>
        <taxon>Dikarya</taxon>
        <taxon>Basidiomycota</taxon>
        <taxon>Agaricomycotina</taxon>
        <taxon>Agaricomycetes</taxon>
        <taxon>Agaricomycetidae</taxon>
        <taxon>Agaricales</taxon>
        <taxon>Agaricineae</taxon>
        <taxon>Psathyrellaceae</taxon>
        <taxon>Ephemerocybe</taxon>
    </lineage>
</organism>
<name>A0A8H5BN04_9AGAR</name>
<sequence length="89" mass="9918">MFSTKSKGWNLTTLSGDTIRGVVEEAMYDGRIQDGGPQQSVEEQIRAKTSGKSRADKIQALLKVFKMTVQNAEHAEEFRDVLDDAAERT</sequence>
<protein>
    <submittedName>
        <fullName evidence="1">Uncharacterized protein</fullName>
    </submittedName>
</protein>
<dbReference type="AlphaFoldDB" id="A0A8H5BN04"/>
<reference evidence="1 2" key="1">
    <citation type="journal article" date="2020" name="ISME J.">
        <title>Uncovering the hidden diversity of litter-decomposition mechanisms in mushroom-forming fungi.</title>
        <authorList>
            <person name="Floudas D."/>
            <person name="Bentzer J."/>
            <person name="Ahren D."/>
            <person name="Johansson T."/>
            <person name="Persson P."/>
            <person name="Tunlid A."/>
        </authorList>
    </citation>
    <scope>NUCLEOTIDE SEQUENCE [LARGE SCALE GENOMIC DNA]</scope>
    <source>
        <strain evidence="1 2">CBS 175.51</strain>
    </source>
</reference>
<evidence type="ECO:0000313" key="2">
    <source>
        <dbReference type="Proteomes" id="UP000541558"/>
    </source>
</evidence>
<accession>A0A8H5BN04</accession>
<dbReference type="EMBL" id="JAACJK010000163">
    <property type="protein sequence ID" value="KAF5326109.1"/>
    <property type="molecule type" value="Genomic_DNA"/>
</dbReference>
<gene>
    <name evidence="1" type="ORF">D9611_000587</name>
</gene>
<proteinExistence type="predicted"/>